<dbReference type="NCBIfam" id="TIGR00180">
    <property type="entry name" value="parB_part"/>
    <property type="match status" value="1"/>
</dbReference>
<dbReference type="GO" id="GO:0003677">
    <property type="term" value="F:DNA binding"/>
    <property type="evidence" value="ECO:0007669"/>
    <property type="project" value="InterPro"/>
</dbReference>
<keyword evidence="2" id="KW-0159">Chromosome partition</keyword>
<feature type="region of interest" description="Disordered" evidence="3">
    <location>
        <begin position="386"/>
        <end position="405"/>
    </location>
</feature>
<dbReference type="Proteomes" id="UP000268094">
    <property type="component" value="Unassembled WGS sequence"/>
</dbReference>
<evidence type="ECO:0000313" key="5">
    <source>
        <dbReference type="EMBL" id="RKG68341.1"/>
    </source>
</evidence>
<proteinExistence type="inferred from homology"/>
<reference evidence="6" key="1">
    <citation type="submission" date="2018-09" db="EMBL/GenBank/DDBJ databases">
        <authorList>
            <person name="Livingstone P.G."/>
            <person name="Whitworth D.E."/>
        </authorList>
    </citation>
    <scope>NUCLEOTIDE SEQUENCE [LARGE SCALE GENOMIC DNA]</scope>
    <source>
        <strain evidence="6">CA054A</strain>
    </source>
</reference>
<dbReference type="InterPro" id="IPR003115">
    <property type="entry name" value="ParB_N"/>
</dbReference>
<dbReference type="Gene3D" id="1.10.10.2830">
    <property type="match status" value="1"/>
</dbReference>
<name>A0A3A8HR06_9BACT</name>
<protein>
    <submittedName>
        <fullName evidence="5">ParB/RepB/Spo0J family partition protein</fullName>
    </submittedName>
</protein>
<dbReference type="InterPro" id="IPR041468">
    <property type="entry name" value="HTH_ParB/Spo0J"/>
</dbReference>
<feature type="non-terminal residue" evidence="5">
    <location>
        <position position="453"/>
    </location>
</feature>
<dbReference type="InterPro" id="IPR004437">
    <property type="entry name" value="ParB/RepB/Spo0J"/>
</dbReference>
<organism evidence="5 6">
    <name type="scientific">Corallococcus terminator</name>
    <dbReference type="NCBI Taxonomy" id="2316733"/>
    <lineage>
        <taxon>Bacteria</taxon>
        <taxon>Pseudomonadati</taxon>
        <taxon>Myxococcota</taxon>
        <taxon>Myxococcia</taxon>
        <taxon>Myxococcales</taxon>
        <taxon>Cystobacterineae</taxon>
        <taxon>Myxococcaceae</taxon>
        <taxon>Corallococcus</taxon>
    </lineage>
</organism>
<dbReference type="InterPro" id="IPR036086">
    <property type="entry name" value="ParB/Sulfiredoxin_sf"/>
</dbReference>
<dbReference type="Pfam" id="PF17762">
    <property type="entry name" value="HTH_ParB"/>
    <property type="match status" value="1"/>
</dbReference>
<dbReference type="PANTHER" id="PTHR33375">
    <property type="entry name" value="CHROMOSOME-PARTITIONING PROTEIN PARB-RELATED"/>
    <property type="match status" value="1"/>
</dbReference>
<dbReference type="GO" id="GO:0005694">
    <property type="term" value="C:chromosome"/>
    <property type="evidence" value="ECO:0007669"/>
    <property type="project" value="TreeGrafter"/>
</dbReference>
<dbReference type="Pfam" id="PF02195">
    <property type="entry name" value="ParB_N"/>
    <property type="match status" value="1"/>
</dbReference>
<dbReference type="EMBL" id="RAVZ01000610">
    <property type="protein sequence ID" value="RKG68341.1"/>
    <property type="molecule type" value="Genomic_DNA"/>
</dbReference>
<evidence type="ECO:0000256" key="3">
    <source>
        <dbReference type="SAM" id="MobiDB-lite"/>
    </source>
</evidence>
<evidence type="ECO:0000256" key="2">
    <source>
        <dbReference type="ARBA" id="ARBA00022829"/>
    </source>
</evidence>
<dbReference type="SUPFAM" id="SSF109709">
    <property type="entry name" value="KorB DNA-binding domain-like"/>
    <property type="match status" value="1"/>
</dbReference>
<dbReference type="PANTHER" id="PTHR33375:SF1">
    <property type="entry name" value="CHROMOSOME-PARTITIONING PROTEIN PARB-RELATED"/>
    <property type="match status" value="1"/>
</dbReference>
<dbReference type="SMART" id="SM00470">
    <property type="entry name" value="ParB"/>
    <property type="match status" value="1"/>
</dbReference>
<evidence type="ECO:0000259" key="4">
    <source>
        <dbReference type="SMART" id="SM00470"/>
    </source>
</evidence>
<dbReference type="SUPFAM" id="SSF110849">
    <property type="entry name" value="ParB/Sulfiredoxin"/>
    <property type="match status" value="1"/>
</dbReference>
<dbReference type="InterPro" id="IPR050336">
    <property type="entry name" value="Chromosome_partition/occlusion"/>
</dbReference>
<sequence>MGAKVKKQEKSAVVKPSRADEIQKVLQVVSLPVKQIVIKDNYRKRLGDLTGLRETIRALGVLQPILVRTMGKGQHQLVVGQRRLVASVEEGLSHIPAQVAVDMTDMDFYAIQAVENLQREDPHPVETAEAFGRMKKAGASVEQIAADVGMSPSSIRNALRLLELCPMGRELFLKGEVLSASTALYVARIPNEKRQEAALKAIREAQKNSAYPTDFLSARDVNELIHRDFLLDLKKAPFNVADEKLLASVPSCTACPKRSGNDVAYSNEKNKDLCTDSVCWGNKVGASWALTKMAAKEEGKQVLSATEAKTEFDQYGGRLNYKSKFVDLTEPVREDPKGRTLKALLKTVLKNDPSKVIVAQSPKGDARELLPRAGIANLLRQAGHDFRAESRREREENEARRAADPRVLERKVKEATATDSVRRIREAAGNASEAVLLRALAGSFPEDSFAIHD</sequence>
<accession>A0A3A8HR06</accession>
<evidence type="ECO:0000256" key="1">
    <source>
        <dbReference type="ARBA" id="ARBA00006295"/>
    </source>
</evidence>
<dbReference type="Gene3D" id="3.90.1530.30">
    <property type="match status" value="1"/>
</dbReference>
<comment type="similarity">
    <text evidence="1">Belongs to the ParB family.</text>
</comment>
<dbReference type="AlphaFoldDB" id="A0A3A8HR06"/>
<evidence type="ECO:0000313" key="6">
    <source>
        <dbReference type="Proteomes" id="UP000268094"/>
    </source>
</evidence>
<keyword evidence="6" id="KW-1185">Reference proteome</keyword>
<gene>
    <name evidence="5" type="ORF">D7V88_40710</name>
</gene>
<dbReference type="GO" id="GO:0007059">
    <property type="term" value="P:chromosome segregation"/>
    <property type="evidence" value="ECO:0007669"/>
    <property type="project" value="UniProtKB-KW"/>
</dbReference>
<dbReference type="GO" id="GO:0045881">
    <property type="term" value="P:positive regulation of sporulation resulting in formation of a cellular spore"/>
    <property type="evidence" value="ECO:0007669"/>
    <property type="project" value="TreeGrafter"/>
</dbReference>
<comment type="caution">
    <text evidence="5">The sequence shown here is derived from an EMBL/GenBank/DDBJ whole genome shotgun (WGS) entry which is preliminary data.</text>
</comment>
<feature type="domain" description="ParB-like N-terminal" evidence="4">
    <location>
        <begin position="29"/>
        <end position="117"/>
    </location>
</feature>